<name>E0URM9_SULAO</name>
<dbReference type="EMBL" id="CP002205">
    <property type="protein sequence ID" value="ADN08973.1"/>
    <property type="molecule type" value="Genomic_DNA"/>
</dbReference>
<evidence type="ECO:0000256" key="1">
    <source>
        <dbReference type="ARBA" id="ARBA00004442"/>
    </source>
</evidence>
<dbReference type="Pfam" id="PF00593">
    <property type="entry name" value="TonB_dep_Rec_b-barrel"/>
    <property type="match status" value="1"/>
</dbReference>
<evidence type="ECO:0000259" key="4">
    <source>
        <dbReference type="Pfam" id="PF00593"/>
    </source>
</evidence>
<keyword evidence="2" id="KW-0472">Membrane</keyword>
<dbReference type="InterPro" id="IPR037066">
    <property type="entry name" value="Plug_dom_sf"/>
</dbReference>
<keyword evidence="3" id="KW-0998">Cell outer membrane</keyword>
<dbReference type="RefSeq" id="WP_013326729.1">
    <property type="nucleotide sequence ID" value="NC_014506.1"/>
</dbReference>
<dbReference type="eggNOG" id="COG4206">
    <property type="taxonomic scope" value="Bacteria"/>
</dbReference>
<dbReference type="OrthoDB" id="5337294at2"/>
<dbReference type="KEGG" id="sua:Saut_0924"/>
<dbReference type="STRING" id="563040.Saut_0924"/>
<organism evidence="5 6">
    <name type="scientific">Sulfurimonas autotrophica (strain ATCC BAA-671 / DSM 16294 / JCM 11897 / OK10)</name>
    <dbReference type="NCBI Taxonomy" id="563040"/>
    <lineage>
        <taxon>Bacteria</taxon>
        <taxon>Pseudomonadati</taxon>
        <taxon>Campylobacterota</taxon>
        <taxon>Epsilonproteobacteria</taxon>
        <taxon>Campylobacterales</taxon>
        <taxon>Sulfurimonadaceae</taxon>
        <taxon>Sulfurimonas</taxon>
    </lineage>
</organism>
<dbReference type="AlphaFoldDB" id="E0URM9"/>
<protein>
    <recommendedName>
        <fullName evidence="4">TonB-dependent receptor-like beta-barrel domain-containing protein</fullName>
    </recommendedName>
</protein>
<gene>
    <name evidence="5" type="ordered locus">Saut_0924</name>
</gene>
<evidence type="ECO:0000313" key="6">
    <source>
        <dbReference type="Proteomes" id="UP000007803"/>
    </source>
</evidence>
<sequence length="620" mass="71201">MRIIILLLIVLTFGWANGLDALLEDYKTESELSKKTKDENAGHLIVYTRDELERMQVESLKDVLKSIRFFRYLENRVGEPDMINLDPVVFSSKSIRIYLNDNELVLPITGSGFSMFGNIDMDFVDHVEIYEGFPSFDFGIEPATVVIRLYSKEAKRDAGTRVKVLGASHGSNKENVYNAGFAEDVAYFVYANHSQNKQDTYTVNSQNVKRDMTTNHFYGSLEKESYKVELNAFATKHDGFLGLLPYAVPNDTNMEKKFINASFGSKFQNDSLTFNLSYINSYGSYDAAYSAPVVFGGYSLIEQKYDSEVLTAIVKKKFQISNHTLSVGVQYRYKKFDLDDVKYDSVQSPVQQKYDNENIYSLFLEDAVSLSENNLVCLSVMQQHYDRNKAMKDEDISQLRLSYIYSNKKWISKTFLASQKFVPEPFMTAEAHVGNPKLEPEKYLSLTQETSYTNEQTLSKLILGYAKTKNFLVSDASGVMQNAKDDFITYYSALEFNYFFRKKDKLQLQFDYAKLKFPGDSSGVVEHYNYLIRMVNSISKFDIFNELVINHGFENLDTGYDYSAGVKYSVTPDLHINVKGENIFNAGLTRKYYYNITPTPKQLEVPVIEQKFMVSMEYLF</sequence>
<accession>E0URM9</accession>
<dbReference type="HOGENOM" id="CLU_029527_0_0_7"/>
<dbReference type="InterPro" id="IPR000531">
    <property type="entry name" value="Beta-barrel_TonB"/>
</dbReference>
<feature type="domain" description="TonB-dependent receptor-like beta-barrel" evidence="4">
    <location>
        <begin position="198"/>
        <end position="485"/>
    </location>
</feature>
<dbReference type="Proteomes" id="UP000007803">
    <property type="component" value="Chromosome"/>
</dbReference>
<evidence type="ECO:0000256" key="2">
    <source>
        <dbReference type="ARBA" id="ARBA00023136"/>
    </source>
</evidence>
<dbReference type="Gene3D" id="2.40.170.20">
    <property type="entry name" value="TonB-dependent receptor, beta-barrel domain"/>
    <property type="match status" value="1"/>
</dbReference>
<dbReference type="GO" id="GO:0009279">
    <property type="term" value="C:cell outer membrane"/>
    <property type="evidence" value="ECO:0007669"/>
    <property type="project" value="UniProtKB-SubCell"/>
</dbReference>
<proteinExistence type="predicted"/>
<evidence type="ECO:0000313" key="5">
    <source>
        <dbReference type="EMBL" id="ADN08973.1"/>
    </source>
</evidence>
<dbReference type="Gene3D" id="2.170.130.10">
    <property type="entry name" value="TonB-dependent receptor, plug domain"/>
    <property type="match status" value="1"/>
</dbReference>
<evidence type="ECO:0000256" key="3">
    <source>
        <dbReference type="ARBA" id="ARBA00023237"/>
    </source>
</evidence>
<comment type="subcellular location">
    <subcellularLocation>
        <location evidence="1">Cell outer membrane</location>
    </subcellularLocation>
</comment>
<dbReference type="SUPFAM" id="SSF56935">
    <property type="entry name" value="Porins"/>
    <property type="match status" value="1"/>
</dbReference>
<reference evidence="6" key="1">
    <citation type="journal article" date="2010" name="Stand. Genomic Sci.">
        <title>Complete genome sequence of Sulfurimonas autotrophica type strain (OK10).</title>
        <authorList>
            <person name="Sikorski J."/>
            <person name="Munk C."/>
            <person name="Lapidus A."/>
            <person name="Djao O."/>
            <person name="Lucas S."/>
            <person name="Glavina Del Rio T."/>
            <person name="Nolan M."/>
            <person name="Tice H."/>
            <person name="Han C."/>
            <person name="Cheng J."/>
            <person name="Tapia R."/>
            <person name="Goodwin L."/>
            <person name="Pitluck S."/>
            <person name="Liolios K."/>
            <person name="Ivanova N."/>
            <person name="Mavromatis K."/>
            <person name="Mikhailova N."/>
            <person name="Pati A."/>
            <person name="Sims D."/>
            <person name="Meincke L."/>
            <person name="Brettin T."/>
            <person name="Detter J."/>
            <person name="Chen A."/>
            <person name="Palaniappan K."/>
            <person name="Land M."/>
            <person name="Hauser L."/>
            <person name="Chang Y."/>
            <person name="Jeffries C."/>
            <person name="Rohde M."/>
            <person name="Lang E."/>
            <person name="Spring S."/>
            <person name="Goker M."/>
            <person name="Woyke T."/>
            <person name="Bristow J."/>
            <person name="Eisen J."/>
            <person name="Markowitz V."/>
            <person name="Hugenholtz P."/>
            <person name="Kyrpides N."/>
            <person name="Klenk H."/>
        </authorList>
    </citation>
    <scope>NUCLEOTIDE SEQUENCE [LARGE SCALE GENOMIC DNA]</scope>
    <source>
        <strain evidence="6">ATCC BAA-671 / DSM 16294 / JCM 11897 / OK10</strain>
    </source>
</reference>
<keyword evidence="6" id="KW-1185">Reference proteome</keyword>
<dbReference type="InterPro" id="IPR036942">
    <property type="entry name" value="Beta-barrel_TonB_sf"/>
</dbReference>